<evidence type="ECO:0000313" key="3">
    <source>
        <dbReference type="Proteomes" id="UP000285532"/>
    </source>
</evidence>
<reference evidence="2 3" key="1">
    <citation type="journal article" date="2018" name="Front. Microbiol.">
        <title>Conversion of Methionine to Cysteine in Lactobacillus paracasei Depends on the Highly Mobile cysK-ctl-cysE Gene Cluster.</title>
        <authorList>
            <person name="Wuthrich D."/>
            <person name="Irmler S."/>
            <person name="Berthoud H."/>
            <person name="Guggenbuhl B."/>
            <person name="Eugster E."/>
            <person name="Bruggmann R."/>
        </authorList>
    </citation>
    <scope>NUCLEOTIDE SEQUENCE [LARGE SCALE GENOMIC DNA]</scope>
    <source>
        <strain evidence="2 3">FAM18172</strain>
    </source>
</reference>
<dbReference type="Proteomes" id="UP000285532">
    <property type="component" value="Unassembled WGS sequence"/>
</dbReference>
<protein>
    <submittedName>
        <fullName evidence="2">Type IV secretion/conjugal transfer ATPase, VirB4 family</fullName>
    </submittedName>
</protein>
<sequence>MKKIDFNETDIIGEVESVNAEKVIVSLQELPDLTSVHSAKIGELIAIATSNHSIFTIGSVTDVHRSYAQNTDGISAESESITSMLTVVNQLESVFIGTLLNVQGKNVNKFKRGIEDFPSPGDKVYSFDSENLTLFMNSITELSKAISPLTLGKYAIDKQSIANLNGDKFFQKHAAILGSTGSGKSWLVSKLLEEASNLDFSNIIVFDVHGEYHTLTTGEEGFATYLKIAGPSDTELRKDILYLPFWTLNREELQSIVLDRTDHDAPNQANRFNQHILEQKETTVTKNGNDIEITGDSPIPFKMSTLLTALKQDDEGKAISPKTSKPIKGPWNGKLTRFIARLESKSQDKRYAFMFNPPEETYSYDWLQKLYQVLLSTPEGGNGIKVIDFSAVPSDVLPIVTGVIGRLIFDLQSWIHADNRTPVALVCDEAHLYLPTRDLMTAGESQPVRNFERIAKEGRKYGVSLVVVSQRPSDLNRTILSQCNNFIVLRLTNGTDQSSVRTMLPDSMSQFLTQLPVLDTGEAIAVGDAVIMPTKIVLDKPKYEPDSNTKQFWNDWDQRPFDLGILKQAIGNMRAQTYLKHS</sequence>
<comment type="caution">
    <text evidence="2">The sequence shown here is derived from an EMBL/GenBank/DDBJ whole genome shotgun (WGS) entry which is preliminary data.</text>
</comment>
<dbReference type="InterPro" id="IPR027417">
    <property type="entry name" value="P-loop_NTPase"/>
</dbReference>
<gene>
    <name evidence="2" type="ORF">FAM18172_03105</name>
</gene>
<accession>A0A422M0D9</accession>
<dbReference type="EMBL" id="LKFU01000160">
    <property type="protein sequence ID" value="RND80121.1"/>
    <property type="molecule type" value="Genomic_DNA"/>
</dbReference>
<name>A0A422M0D9_LACPA</name>
<evidence type="ECO:0000259" key="1">
    <source>
        <dbReference type="Pfam" id="PF01935"/>
    </source>
</evidence>
<organism evidence="2 3">
    <name type="scientific">Lacticaseibacillus paracasei</name>
    <name type="common">Lactobacillus paracasei</name>
    <dbReference type="NCBI Taxonomy" id="1597"/>
    <lineage>
        <taxon>Bacteria</taxon>
        <taxon>Bacillati</taxon>
        <taxon>Bacillota</taxon>
        <taxon>Bacilli</taxon>
        <taxon>Lactobacillales</taxon>
        <taxon>Lactobacillaceae</taxon>
        <taxon>Lacticaseibacillus</taxon>
    </lineage>
</organism>
<dbReference type="AlphaFoldDB" id="A0A422M0D9"/>
<dbReference type="InterPro" id="IPR008571">
    <property type="entry name" value="HerA-like"/>
</dbReference>
<evidence type="ECO:0000313" key="2">
    <source>
        <dbReference type="EMBL" id="RND80121.1"/>
    </source>
</evidence>
<dbReference type="PANTHER" id="PTHR42957">
    <property type="entry name" value="HELICASE MJ1565-RELATED"/>
    <property type="match status" value="1"/>
</dbReference>
<dbReference type="PANTHER" id="PTHR42957:SF1">
    <property type="entry name" value="HELICASE MJ1565-RELATED"/>
    <property type="match status" value="1"/>
</dbReference>
<feature type="domain" description="Helicase HerA central" evidence="1">
    <location>
        <begin position="151"/>
        <end position="407"/>
    </location>
</feature>
<dbReference type="SUPFAM" id="SSF52540">
    <property type="entry name" value="P-loop containing nucleoside triphosphate hydrolases"/>
    <property type="match status" value="1"/>
</dbReference>
<dbReference type="Pfam" id="PF01935">
    <property type="entry name" value="DUF87"/>
    <property type="match status" value="1"/>
</dbReference>
<dbReference type="Gene3D" id="3.40.50.300">
    <property type="entry name" value="P-loop containing nucleotide triphosphate hydrolases"/>
    <property type="match status" value="2"/>
</dbReference>
<dbReference type="RefSeq" id="WP_162551612.1">
    <property type="nucleotide sequence ID" value="NZ_CBDBYF010000001.1"/>
</dbReference>
<dbReference type="CDD" id="cd01127">
    <property type="entry name" value="TrwB_TraG_TraD_VirD4"/>
    <property type="match status" value="1"/>
</dbReference>
<dbReference type="InterPro" id="IPR002789">
    <property type="entry name" value="HerA_central"/>
</dbReference>
<proteinExistence type="predicted"/>